<feature type="binding site" evidence="8">
    <location>
        <position position="312"/>
    </location>
    <ligand>
        <name>L-glutamine</name>
        <dbReference type="ChEBI" id="CHEBI:58359"/>
    </ligand>
</feature>
<dbReference type="EC" id="6.3.5.5" evidence="8"/>
<dbReference type="InterPro" id="IPR036480">
    <property type="entry name" value="CarbP_synth_ssu_N_sf"/>
</dbReference>
<feature type="active site" evidence="8">
    <location>
        <position position="361"/>
    </location>
</feature>
<comment type="function">
    <text evidence="8">Small subunit of the glutamine-dependent carbamoyl phosphate synthetase (CPSase). CPSase catalyzes the formation of carbamoyl phosphate from the ammonia moiety of glutamine, carbonate, and phosphate donated by ATP, constituting the first step of 2 biosynthetic pathways, one leading to arginine and/or urea and the other to pyrimidine nucleotides. The small subunit (glutamine amidotransferase) binds and cleaves glutamine to supply the large subunit with the substrate ammonia.</text>
</comment>
<feature type="active site" evidence="8">
    <location>
        <position position="359"/>
    </location>
</feature>
<dbReference type="Proteomes" id="UP001596122">
    <property type="component" value="Unassembled WGS sequence"/>
</dbReference>
<evidence type="ECO:0000256" key="7">
    <source>
        <dbReference type="ARBA" id="ARBA00048816"/>
    </source>
</evidence>
<evidence type="ECO:0000256" key="4">
    <source>
        <dbReference type="ARBA" id="ARBA00022741"/>
    </source>
</evidence>
<dbReference type="InterPro" id="IPR006274">
    <property type="entry name" value="CarbamoylP_synth_ssu"/>
</dbReference>
<dbReference type="InterPro" id="IPR035686">
    <property type="entry name" value="CPSase_GATase1"/>
</dbReference>
<feature type="binding site" evidence="8">
    <location>
        <position position="309"/>
    </location>
    <ligand>
        <name>L-glutamine</name>
        <dbReference type="ChEBI" id="CHEBI:58359"/>
    </ligand>
</feature>
<accession>A0ABW0GRW9</accession>
<comment type="caution">
    <text evidence="10">The sequence shown here is derived from an EMBL/GenBank/DDBJ whole genome shotgun (WGS) entry which is preliminary data.</text>
</comment>
<dbReference type="InterPro" id="IPR017926">
    <property type="entry name" value="GATASE"/>
</dbReference>
<feature type="binding site" evidence="8">
    <location>
        <position position="239"/>
    </location>
    <ligand>
        <name>L-glutamine</name>
        <dbReference type="ChEBI" id="CHEBI:58359"/>
    </ligand>
</feature>
<dbReference type="RefSeq" id="WP_340271643.1">
    <property type="nucleotide sequence ID" value="NZ_JBBEOG010000013.1"/>
</dbReference>
<evidence type="ECO:0000256" key="6">
    <source>
        <dbReference type="ARBA" id="ARBA00022962"/>
    </source>
</evidence>
<organism evidence="10 11">
    <name type="scientific">Aquipuribacter nitratireducens</name>
    <dbReference type="NCBI Taxonomy" id="650104"/>
    <lineage>
        <taxon>Bacteria</taxon>
        <taxon>Bacillati</taxon>
        <taxon>Actinomycetota</taxon>
        <taxon>Actinomycetes</taxon>
        <taxon>Micrococcales</taxon>
        <taxon>Intrasporangiaceae</taxon>
        <taxon>Aquipuribacter</taxon>
    </lineage>
</organism>
<protein>
    <recommendedName>
        <fullName evidence="8">Carbamoyl phosphate synthase small chain</fullName>
        <ecNumber evidence="8">6.3.5.5</ecNumber>
    </recommendedName>
    <alternativeName>
        <fullName evidence="8">Carbamoyl phosphate synthetase glutamine chain</fullName>
    </alternativeName>
</protein>
<evidence type="ECO:0000313" key="11">
    <source>
        <dbReference type="Proteomes" id="UP001596122"/>
    </source>
</evidence>
<dbReference type="Gene3D" id="3.40.50.880">
    <property type="match status" value="1"/>
</dbReference>
<keyword evidence="4 8" id="KW-0547">Nucleotide-binding</keyword>
<evidence type="ECO:0000256" key="2">
    <source>
        <dbReference type="ARBA" id="ARBA00007800"/>
    </source>
</evidence>
<comment type="pathway">
    <text evidence="1 8">Amino-acid biosynthesis; L-arginine biosynthesis; carbamoyl phosphate from bicarbonate: step 1/1.</text>
</comment>
<dbReference type="InterPro" id="IPR050472">
    <property type="entry name" value="Anth_synth/Amidotransfase"/>
</dbReference>
<evidence type="ECO:0000256" key="8">
    <source>
        <dbReference type="HAMAP-Rule" id="MF_01209"/>
    </source>
</evidence>
<feature type="active site" description="Nucleophile" evidence="8">
    <location>
        <position position="267"/>
    </location>
</feature>
<dbReference type="Pfam" id="PF00117">
    <property type="entry name" value="GATase"/>
    <property type="match status" value="1"/>
</dbReference>
<dbReference type="GO" id="GO:0004088">
    <property type="term" value="F:carbamoyl-phosphate synthase (glutamine-hydrolyzing) activity"/>
    <property type="evidence" value="ECO:0007669"/>
    <property type="project" value="UniProtKB-EC"/>
</dbReference>
<dbReference type="CDD" id="cd01744">
    <property type="entry name" value="GATase1_CPSase"/>
    <property type="match status" value="1"/>
</dbReference>
<keyword evidence="6 8" id="KW-0315">Glutamine amidotransferase</keyword>
<dbReference type="Gene3D" id="3.50.30.20">
    <property type="entry name" value="Carbamoyl-phosphate synthase small subunit, N-terminal domain"/>
    <property type="match status" value="1"/>
</dbReference>
<dbReference type="SMART" id="SM01097">
    <property type="entry name" value="CPSase_sm_chain"/>
    <property type="match status" value="1"/>
</dbReference>
<dbReference type="InterPro" id="IPR029062">
    <property type="entry name" value="Class_I_gatase-like"/>
</dbReference>
<keyword evidence="11" id="KW-1185">Reference proteome</keyword>
<feature type="binding site" evidence="8">
    <location>
        <position position="311"/>
    </location>
    <ligand>
        <name>L-glutamine</name>
        <dbReference type="ChEBI" id="CHEBI:58359"/>
    </ligand>
</feature>
<dbReference type="EMBL" id="JBHSLD010000026">
    <property type="protein sequence ID" value="MFC5382394.1"/>
    <property type="molecule type" value="Genomic_DNA"/>
</dbReference>
<dbReference type="PRINTS" id="PR00096">
    <property type="entry name" value="GATASE"/>
</dbReference>
<gene>
    <name evidence="8 10" type="primary">carA</name>
    <name evidence="10" type="ORF">ACFPJ6_16635</name>
</gene>
<feature type="binding site" evidence="8">
    <location>
        <position position="271"/>
    </location>
    <ligand>
        <name>L-glutamine</name>
        <dbReference type="ChEBI" id="CHEBI:58359"/>
    </ligand>
</feature>
<keyword evidence="5 8" id="KW-0067">ATP-binding</keyword>
<dbReference type="Pfam" id="PF00988">
    <property type="entry name" value="CPSase_sm_chain"/>
    <property type="match status" value="1"/>
</dbReference>
<keyword evidence="3 8" id="KW-0436">Ligase</keyword>
<comment type="catalytic activity">
    <reaction evidence="7 8">
        <text>hydrogencarbonate + L-glutamine + 2 ATP + H2O = carbamoyl phosphate + L-glutamate + 2 ADP + phosphate + 2 H(+)</text>
        <dbReference type="Rhea" id="RHEA:18633"/>
        <dbReference type="ChEBI" id="CHEBI:15377"/>
        <dbReference type="ChEBI" id="CHEBI:15378"/>
        <dbReference type="ChEBI" id="CHEBI:17544"/>
        <dbReference type="ChEBI" id="CHEBI:29985"/>
        <dbReference type="ChEBI" id="CHEBI:30616"/>
        <dbReference type="ChEBI" id="CHEBI:43474"/>
        <dbReference type="ChEBI" id="CHEBI:58228"/>
        <dbReference type="ChEBI" id="CHEBI:58359"/>
        <dbReference type="ChEBI" id="CHEBI:456216"/>
        <dbReference type="EC" id="6.3.5.5"/>
    </reaction>
</comment>
<evidence type="ECO:0000313" key="10">
    <source>
        <dbReference type="EMBL" id="MFC5382394.1"/>
    </source>
</evidence>
<keyword evidence="8" id="KW-0055">Arginine biosynthesis</keyword>
<dbReference type="HAMAP" id="MF_01209">
    <property type="entry name" value="CPSase_S_chain"/>
    <property type="match status" value="1"/>
</dbReference>
<dbReference type="NCBIfam" id="TIGR01368">
    <property type="entry name" value="CPSaseIIsmall"/>
    <property type="match status" value="1"/>
</dbReference>
<dbReference type="PANTHER" id="PTHR43418">
    <property type="entry name" value="MULTIFUNCTIONAL TRYPTOPHAN BIOSYNTHESIS PROTEIN-RELATED"/>
    <property type="match status" value="1"/>
</dbReference>
<dbReference type="PRINTS" id="PR00099">
    <property type="entry name" value="CPSGATASE"/>
</dbReference>
<comment type="pathway">
    <text evidence="8">Pyrimidine metabolism; UMP biosynthesis via de novo pathway; (S)-dihydroorotate from bicarbonate: step 1/3.</text>
</comment>
<evidence type="ECO:0000256" key="3">
    <source>
        <dbReference type="ARBA" id="ARBA00022598"/>
    </source>
</evidence>
<reference evidence="11" key="1">
    <citation type="journal article" date="2019" name="Int. J. Syst. Evol. Microbiol.">
        <title>The Global Catalogue of Microorganisms (GCM) 10K type strain sequencing project: providing services to taxonomists for standard genome sequencing and annotation.</title>
        <authorList>
            <consortium name="The Broad Institute Genomics Platform"/>
            <consortium name="The Broad Institute Genome Sequencing Center for Infectious Disease"/>
            <person name="Wu L."/>
            <person name="Ma J."/>
        </authorList>
    </citation>
    <scope>NUCLEOTIDE SEQUENCE [LARGE SCALE GENOMIC DNA]</scope>
    <source>
        <strain evidence="11">CCUG 43114</strain>
    </source>
</reference>
<feature type="binding site" evidence="8">
    <location>
        <position position="57"/>
    </location>
    <ligand>
        <name>L-glutamine</name>
        <dbReference type="ChEBI" id="CHEBI:58359"/>
    </ligand>
</feature>
<dbReference type="SUPFAM" id="SSF52021">
    <property type="entry name" value="Carbamoyl phosphate synthetase, small subunit N-terminal domain"/>
    <property type="match status" value="1"/>
</dbReference>
<feature type="binding site" evidence="8">
    <location>
        <position position="241"/>
    </location>
    <ligand>
        <name>L-glutamine</name>
        <dbReference type="ChEBI" id="CHEBI:58359"/>
    </ligand>
</feature>
<feature type="domain" description="Carbamoyl-phosphate synthase small subunit N-terminal" evidence="9">
    <location>
        <begin position="13"/>
        <end position="143"/>
    </location>
</feature>
<keyword evidence="8" id="KW-0028">Amino-acid biosynthesis</keyword>
<evidence type="ECO:0000256" key="5">
    <source>
        <dbReference type="ARBA" id="ARBA00022840"/>
    </source>
</evidence>
<dbReference type="InterPro" id="IPR002474">
    <property type="entry name" value="CarbamoylP_synth_ssu_N"/>
</dbReference>
<comment type="subunit">
    <text evidence="8">Composed of two chains; the small (or glutamine) chain promotes the hydrolysis of glutamine to ammonia, which is used by the large (or ammonia) chain to synthesize carbamoyl phosphate. Tetramer of heterodimers (alpha,beta)4.</text>
</comment>
<dbReference type="PRINTS" id="PR00097">
    <property type="entry name" value="ANTSNTHASEII"/>
</dbReference>
<dbReference type="PANTHER" id="PTHR43418:SF7">
    <property type="entry name" value="CARBAMOYL-PHOSPHATE SYNTHASE SMALL CHAIN"/>
    <property type="match status" value="1"/>
</dbReference>
<comment type="similarity">
    <text evidence="2 8">Belongs to the CarA family.</text>
</comment>
<keyword evidence="8" id="KW-0665">Pyrimidine biosynthesis</keyword>
<feature type="binding site" evidence="8">
    <location>
        <position position="268"/>
    </location>
    <ligand>
        <name>L-glutamine</name>
        <dbReference type="ChEBI" id="CHEBI:58359"/>
    </ligand>
</feature>
<sequence>MTTGTTGSTGTRQHAVLVLEDGRTFRGEPFGALGQTVGEAVFATGMTGYQETLTDPSYHRQVVVMTAPHIGNTGVNDEDDESRRIWVAGYVVRDPSPAPSSWRATRSLQAELEAQGVVGIAGVDTRAVVRHLRERGVMRAGVFSGTAADRPVEELLGLVTESPAMAGADLAAEVTTTEPYVVPAQGARRLTVAALDLGIKAMTPRRMAERGIEVHVLPATADLDDVLAVRPDGVFFSNGPGDPAATRGPVELLQQVLERDLPFFGICFGNQLLGRALGLGTYKLGYGHRGINQPVMDRRTGRVEVTAHNHGFAVDAPLDGPVDSPAGLGRVEVSHVGLNDQVVEGLNLLDRRAFSVQYHPEAAAGPHDAGYLFDRFVDLMSTDRTSEKEAGA</sequence>
<dbReference type="SUPFAM" id="SSF52317">
    <property type="entry name" value="Class I glutamine amidotransferase-like"/>
    <property type="match status" value="1"/>
</dbReference>
<dbReference type="NCBIfam" id="NF009475">
    <property type="entry name" value="PRK12838.1"/>
    <property type="match status" value="1"/>
</dbReference>
<comment type="catalytic activity">
    <reaction evidence="8">
        <text>L-glutamine + H2O = L-glutamate + NH4(+)</text>
        <dbReference type="Rhea" id="RHEA:15889"/>
        <dbReference type="ChEBI" id="CHEBI:15377"/>
        <dbReference type="ChEBI" id="CHEBI:28938"/>
        <dbReference type="ChEBI" id="CHEBI:29985"/>
        <dbReference type="ChEBI" id="CHEBI:58359"/>
    </reaction>
</comment>
<proteinExistence type="inferred from homology"/>
<evidence type="ECO:0000256" key="1">
    <source>
        <dbReference type="ARBA" id="ARBA00005077"/>
    </source>
</evidence>
<feature type="region of interest" description="CPSase" evidence="8">
    <location>
        <begin position="1"/>
        <end position="188"/>
    </location>
</feature>
<name>A0ABW0GRW9_9MICO</name>
<evidence type="ECO:0000259" key="9">
    <source>
        <dbReference type="SMART" id="SM01097"/>
    </source>
</evidence>
<dbReference type="PROSITE" id="PS51273">
    <property type="entry name" value="GATASE_TYPE_1"/>
    <property type="match status" value="1"/>
</dbReference>